<dbReference type="RefSeq" id="WP_109906276.1">
    <property type="nucleotide sequence ID" value="NZ_QGLE01000006.1"/>
</dbReference>
<feature type="binding site" evidence="6">
    <location>
        <position position="75"/>
    </location>
    <ligand>
        <name>S-adenosyl-L-methionine</name>
        <dbReference type="ChEBI" id="CHEBI:59789"/>
    </ligand>
</feature>
<keyword evidence="4 6" id="KW-0808">Transferase</keyword>
<organism evidence="7 8">
    <name type="scientific">Zavarzinia aquatilis</name>
    <dbReference type="NCBI Taxonomy" id="2211142"/>
    <lineage>
        <taxon>Bacteria</taxon>
        <taxon>Pseudomonadati</taxon>
        <taxon>Pseudomonadota</taxon>
        <taxon>Alphaproteobacteria</taxon>
        <taxon>Rhodospirillales</taxon>
        <taxon>Zavarziniaceae</taxon>
        <taxon>Zavarzinia</taxon>
    </lineage>
</organism>
<sequence length="205" mass="22222">MTAEGFAAAVPVSRETLLRLAAYGDLLVKWQAKINLVGPATLPDLWRRHMLDSAQLFSLLPEAPEGRKRRLIDLGSGAGFPGLVLAIMGAGDVHLVESDQRKCAFLREAARITGTEVTIHPLRIETLAPLDADVVTARALAPLAKLLDWAAPHRSAHTIHIIPKGKEAEAELTQAAQGSTLEVERVQSLTDPAATIFRIRVIEHD</sequence>
<evidence type="ECO:0000313" key="8">
    <source>
        <dbReference type="Proteomes" id="UP000245461"/>
    </source>
</evidence>
<evidence type="ECO:0000256" key="5">
    <source>
        <dbReference type="ARBA" id="ARBA00022691"/>
    </source>
</evidence>
<dbReference type="AlphaFoldDB" id="A0A317EB00"/>
<comment type="catalytic activity">
    <reaction evidence="6">
        <text>guanosine(527) in 16S rRNA + S-adenosyl-L-methionine = N(7)-methylguanosine(527) in 16S rRNA + S-adenosyl-L-homocysteine</text>
        <dbReference type="Rhea" id="RHEA:42732"/>
        <dbReference type="Rhea" id="RHEA-COMP:10209"/>
        <dbReference type="Rhea" id="RHEA-COMP:10210"/>
        <dbReference type="ChEBI" id="CHEBI:57856"/>
        <dbReference type="ChEBI" id="CHEBI:59789"/>
        <dbReference type="ChEBI" id="CHEBI:74269"/>
        <dbReference type="ChEBI" id="CHEBI:74480"/>
        <dbReference type="EC" id="2.1.1.170"/>
    </reaction>
</comment>
<dbReference type="InterPro" id="IPR029063">
    <property type="entry name" value="SAM-dependent_MTases_sf"/>
</dbReference>
<accession>A0A317EB00</accession>
<keyword evidence="5 6" id="KW-0949">S-adenosyl-L-methionine</keyword>
<evidence type="ECO:0000256" key="3">
    <source>
        <dbReference type="ARBA" id="ARBA00022603"/>
    </source>
</evidence>
<reference evidence="7 8" key="1">
    <citation type="submission" date="2018-05" db="EMBL/GenBank/DDBJ databases">
        <title>Zavarzinia sp. HR-AS.</title>
        <authorList>
            <person name="Lee Y."/>
            <person name="Jeon C.O."/>
        </authorList>
    </citation>
    <scope>NUCLEOTIDE SEQUENCE [LARGE SCALE GENOMIC DNA]</scope>
    <source>
        <strain evidence="7 8">HR-AS</strain>
    </source>
</reference>
<dbReference type="EC" id="2.1.1.170" evidence="6"/>
<dbReference type="OrthoDB" id="9808773at2"/>
<dbReference type="PIRSF" id="PIRSF003078">
    <property type="entry name" value="GidB"/>
    <property type="match status" value="1"/>
</dbReference>
<dbReference type="InterPro" id="IPR003682">
    <property type="entry name" value="rRNA_ssu_MeTfrase_G"/>
</dbReference>
<keyword evidence="3 6" id="KW-0489">Methyltransferase</keyword>
<dbReference type="NCBIfam" id="TIGR00138">
    <property type="entry name" value="rsmG_gidB"/>
    <property type="match status" value="1"/>
</dbReference>
<dbReference type="SUPFAM" id="SSF53335">
    <property type="entry name" value="S-adenosyl-L-methionine-dependent methyltransferases"/>
    <property type="match status" value="1"/>
</dbReference>
<comment type="function">
    <text evidence="6">Specifically methylates the N7 position of guanine in position 527 of 16S rRNA.</text>
</comment>
<comment type="caution">
    <text evidence="7">The sequence shown here is derived from an EMBL/GenBank/DDBJ whole genome shotgun (WGS) entry which is preliminary data.</text>
</comment>
<comment type="subcellular location">
    <subcellularLocation>
        <location evidence="6">Cytoplasm</location>
    </subcellularLocation>
</comment>
<dbReference type="EMBL" id="QGLE01000006">
    <property type="protein sequence ID" value="PWR22473.1"/>
    <property type="molecule type" value="Genomic_DNA"/>
</dbReference>
<gene>
    <name evidence="6 7" type="primary">rsmG</name>
    <name evidence="7" type="ORF">DKG74_11360</name>
</gene>
<dbReference type="Gene3D" id="3.40.50.150">
    <property type="entry name" value="Vaccinia Virus protein VP39"/>
    <property type="match status" value="1"/>
</dbReference>
<keyword evidence="2 6" id="KW-0698">rRNA processing</keyword>
<dbReference type="Pfam" id="PF02527">
    <property type="entry name" value="GidB"/>
    <property type="match status" value="1"/>
</dbReference>
<proteinExistence type="inferred from homology"/>
<evidence type="ECO:0000313" key="7">
    <source>
        <dbReference type="EMBL" id="PWR22473.1"/>
    </source>
</evidence>
<dbReference type="HAMAP" id="MF_00074">
    <property type="entry name" value="16SrRNA_methyltr_G"/>
    <property type="match status" value="1"/>
</dbReference>
<keyword evidence="8" id="KW-1185">Reference proteome</keyword>
<dbReference type="Proteomes" id="UP000245461">
    <property type="component" value="Unassembled WGS sequence"/>
</dbReference>
<evidence type="ECO:0000256" key="6">
    <source>
        <dbReference type="HAMAP-Rule" id="MF_00074"/>
    </source>
</evidence>
<evidence type="ECO:0000256" key="2">
    <source>
        <dbReference type="ARBA" id="ARBA00022552"/>
    </source>
</evidence>
<dbReference type="PANTHER" id="PTHR31760:SF0">
    <property type="entry name" value="S-ADENOSYL-L-METHIONINE-DEPENDENT METHYLTRANSFERASES SUPERFAMILY PROTEIN"/>
    <property type="match status" value="1"/>
</dbReference>
<feature type="binding site" evidence="6">
    <location>
        <begin position="124"/>
        <end position="125"/>
    </location>
    <ligand>
        <name>S-adenosyl-L-methionine</name>
        <dbReference type="ChEBI" id="CHEBI:59789"/>
    </ligand>
</feature>
<feature type="binding site" evidence="6">
    <location>
        <position position="80"/>
    </location>
    <ligand>
        <name>S-adenosyl-L-methionine</name>
        <dbReference type="ChEBI" id="CHEBI:59789"/>
    </ligand>
</feature>
<comment type="similarity">
    <text evidence="6">Belongs to the methyltransferase superfamily. RNA methyltransferase RsmG family.</text>
</comment>
<dbReference type="PANTHER" id="PTHR31760">
    <property type="entry name" value="S-ADENOSYL-L-METHIONINE-DEPENDENT METHYLTRANSFERASES SUPERFAMILY PROTEIN"/>
    <property type="match status" value="1"/>
</dbReference>
<feature type="binding site" evidence="6">
    <location>
        <position position="138"/>
    </location>
    <ligand>
        <name>S-adenosyl-L-methionine</name>
        <dbReference type="ChEBI" id="CHEBI:59789"/>
    </ligand>
</feature>
<evidence type="ECO:0000256" key="4">
    <source>
        <dbReference type="ARBA" id="ARBA00022679"/>
    </source>
</evidence>
<evidence type="ECO:0000256" key="1">
    <source>
        <dbReference type="ARBA" id="ARBA00022490"/>
    </source>
</evidence>
<keyword evidence="1 6" id="KW-0963">Cytoplasm</keyword>
<dbReference type="GO" id="GO:0005829">
    <property type="term" value="C:cytosol"/>
    <property type="evidence" value="ECO:0007669"/>
    <property type="project" value="TreeGrafter"/>
</dbReference>
<name>A0A317EB00_9PROT</name>
<dbReference type="GO" id="GO:0070043">
    <property type="term" value="F:rRNA (guanine-N7-)-methyltransferase activity"/>
    <property type="evidence" value="ECO:0007669"/>
    <property type="project" value="UniProtKB-UniRule"/>
</dbReference>
<comment type="caution">
    <text evidence="6">Lacks conserved residue(s) required for the propagation of feature annotation.</text>
</comment>
<protein>
    <recommendedName>
        <fullName evidence="6">Ribosomal RNA small subunit methyltransferase G</fullName>
        <ecNumber evidence="6">2.1.1.170</ecNumber>
    </recommendedName>
    <alternativeName>
        <fullName evidence="6">16S rRNA 7-methylguanosine methyltransferase</fullName>
        <shortName evidence="6">16S rRNA m7G methyltransferase</shortName>
    </alternativeName>
</protein>